<dbReference type="GO" id="GO:0005886">
    <property type="term" value="C:plasma membrane"/>
    <property type="evidence" value="ECO:0007669"/>
    <property type="project" value="UniProtKB-SubCell"/>
</dbReference>
<dbReference type="EMBL" id="UGPY01000006">
    <property type="protein sequence ID" value="STZ04992.1"/>
    <property type="molecule type" value="Genomic_DNA"/>
</dbReference>
<dbReference type="AlphaFoldDB" id="A0A378QX33"/>
<feature type="transmembrane region" description="Helical" evidence="6">
    <location>
        <begin position="22"/>
        <end position="41"/>
    </location>
</feature>
<keyword evidence="5 6" id="KW-0472">Membrane</keyword>
<evidence type="ECO:0000313" key="9">
    <source>
        <dbReference type="Proteomes" id="UP000255230"/>
    </source>
</evidence>
<evidence type="ECO:0000256" key="3">
    <source>
        <dbReference type="ARBA" id="ARBA00022692"/>
    </source>
</evidence>
<feature type="domain" description="Polysaccharide chain length determinant N-terminal" evidence="7">
    <location>
        <begin position="8"/>
        <end position="41"/>
    </location>
</feature>
<dbReference type="RefSeq" id="WP_115304655.1">
    <property type="nucleotide sequence ID" value="NZ_UGPY01000006.1"/>
</dbReference>
<keyword evidence="3 6" id="KW-0812">Transmembrane</keyword>
<evidence type="ECO:0000256" key="1">
    <source>
        <dbReference type="ARBA" id="ARBA00004651"/>
    </source>
</evidence>
<dbReference type="Proteomes" id="UP000255230">
    <property type="component" value="Unassembled WGS sequence"/>
</dbReference>
<proteinExistence type="predicted"/>
<evidence type="ECO:0000256" key="4">
    <source>
        <dbReference type="ARBA" id="ARBA00022989"/>
    </source>
</evidence>
<keyword evidence="2" id="KW-1003">Cell membrane</keyword>
<protein>
    <submittedName>
        <fullName evidence="8">Chain length determinant protein</fullName>
    </submittedName>
</protein>
<dbReference type="InterPro" id="IPR003856">
    <property type="entry name" value="LPS_length_determ_N"/>
</dbReference>
<gene>
    <name evidence="8" type="ORF">NCTC10465_02449</name>
</gene>
<evidence type="ECO:0000313" key="8">
    <source>
        <dbReference type="EMBL" id="STZ04992.1"/>
    </source>
</evidence>
<evidence type="ECO:0000259" key="7">
    <source>
        <dbReference type="Pfam" id="PF02706"/>
    </source>
</evidence>
<organism evidence="8 9">
    <name type="scientific">Faucicola osloensis</name>
    <name type="common">Moraxella osloensis</name>
    <dbReference type="NCBI Taxonomy" id="34062"/>
    <lineage>
        <taxon>Bacteria</taxon>
        <taxon>Pseudomonadati</taxon>
        <taxon>Pseudomonadota</taxon>
        <taxon>Gammaproteobacteria</taxon>
        <taxon>Moraxellales</taxon>
        <taxon>Moraxellaceae</taxon>
        <taxon>Faucicola</taxon>
    </lineage>
</organism>
<evidence type="ECO:0000256" key="6">
    <source>
        <dbReference type="SAM" id="Phobius"/>
    </source>
</evidence>
<evidence type="ECO:0000256" key="2">
    <source>
        <dbReference type="ARBA" id="ARBA00022475"/>
    </source>
</evidence>
<comment type="subcellular location">
    <subcellularLocation>
        <location evidence="1">Cell membrane</location>
        <topology evidence="1">Multi-pass membrane protein</topology>
    </subcellularLocation>
</comment>
<evidence type="ECO:0000256" key="5">
    <source>
        <dbReference type="ARBA" id="ARBA00023136"/>
    </source>
</evidence>
<keyword evidence="9" id="KW-1185">Reference proteome</keyword>
<dbReference type="Pfam" id="PF02706">
    <property type="entry name" value="Wzz"/>
    <property type="match status" value="1"/>
</dbReference>
<name>A0A378QX33_FAUOS</name>
<reference evidence="8 9" key="1">
    <citation type="submission" date="2018-06" db="EMBL/GenBank/DDBJ databases">
        <authorList>
            <consortium name="Pathogen Informatics"/>
            <person name="Doyle S."/>
        </authorList>
    </citation>
    <scope>NUCLEOTIDE SEQUENCE [LARGE SCALE GENOMIC DNA]</scope>
    <source>
        <strain evidence="8 9">NCTC10465</strain>
    </source>
</reference>
<sequence length="52" mass="6035">MDQKVNDDEIDLRALIATLLNHWKLILSMLLLGLLGGLYYANRQRQSIKQTH</sequence>
<keyword evidence="4 6" id="KW-1133">Transmembrane helix</keyword>
<accession>A0A378QX33</accession>